<dbReference type="Proteomes" id="UP000694580">
    <property type="component" value="Chromosome 4"/>
</dbReference>
<dbReference type="GeneTree" id="ENSGT00940000156178"/>
<sequence>MENQSSKDEGTYSRLQTQDDSGLGRSELRLCFTDTKAVGSELKELTRSQNLVEQVRTQNSTQDLVGAKCNSTPTTSSGSAQNLSESKSAINSTFGPASLSPLSHWRSQESDGVSSVLNDTESSVAHWSKDRPAMRDTLFQPPLRKASENTQGKEYGAHRDLCTMSLGRAKSKNFVLTSNATSRCIKQNVKGNFTAGYDCKSQKTSAGTHSDSHGDEDVFDSQPLRATKRQDKKLLHSPSLDSVQSTIHKFEALAQQLKPVQQQRSRRALSVPANSNSEGGKRSRTDVTLAVRGDWDNGGMRKTSIERGIFMRSSSVDEAGLRKNACERSDSITQLPQHKPQNEPHTFRVRTKEDIHTDEPDFSISRARTKPINKEWINGSMRYSSLPQQPNSSDKSTTTEEDGDKTPTNSPFTLPLVSPLQAHLQSLTPIRAQNPQEDTILLPKKITDHNKSTVNSPPSSQPDLSTPVPVTCSSPNDCPPLNRLVLLDKTVDSGPLSTSVARWSSEEEDSEDYDDDDEDSDCESTVTITSQVSKSDRRSFSLSLADLCNAGGLDYCLPDDTGSNPGEYGSHRSASMSSDISGLSCVTLLGTEELENLLQDVCSLGDDTLQNYDEVKVVVLHKDVGSGLGFTMAGGVDQNKPITVHKVFPHGAAAQEGSICEGDQVLSINGTALQDAGHSEAIHTLRKARGQGTAVVVLKRDKATEQHRKRNGTKGHTGQRIKLVLQKRTFDLGFSLEGGVASSLGDKPLTVQKLFQGGPVGQVLPGDEILEVQGKSLTGLRRLEAWQLIKKLPPGPVEVILHRPPLQLH</sequence>
<reference evidence="3 4" key="1">
    <citation type="submission" date="2020-06" db="EMBL/GenBank/DDBJ databases">
        <authorList>
            <consortium name="Wellcome Sanger Institute Data Sharing"/>
        </authorList>
    </citation>
    <scope>NUCLEOTIDE SEQUENCE [LARGE SCALE GENOMIC DNA]</scope>
</reference>
<feature type="region of interest" description="Disordered" evidence="1">
    <location>
        <begin position="1"/>
        <end position="26"/>
    </location>
</feature>
<feature type="region of interest" description="Disordered" evidence="1">
    <location>
        <begin position="448"/>
        <end position="472"/>
    </location>
</feature>
<keyword evidence="4" id="KW-1185">Reference proteome</keyword>
<dbReference type="Gene3D" id="2.30.42.10">
    <property type="match status" value="2"/>
</dbReference>
<dbReference type="PANTHER" id="PTHR48484:SF1">
    <property type="entry name" value="DENTIN SIALOPHOSPHOPROTEIN"/>
    <property type="match status" value="1"/>
</dbReference>
<feature type="compositionally biased region" description="Basic and acidic residues" evidence="1">
    <location>
        <begin position="340"/>
        <end position="359"/>
    </location>
</feature>
<dbReference type="GO" id="GO:0005125">
    <property type="term" value="F:cytokine activity"/>
    <property type="evidence" value="ECO:0007669"/>
    <property type="project" value="InterPro"/>
</dbReference>
<organism evidence="3 4">
    <name type="scientific">Denticeps clupeoides</name>
    <name type="common">denticle herring</name>
    <dbReference type="NCBI Taxonomy" id="299321"/>
    <lineage>
        <taxon>Eukaryota</taxon>
        <taxon>Metazoa</taxon>
        <taxon>Chordata</taxon>
        <taxon>Craniata</taxon>
        <taxon>Vertebrata</taxon>
        <taxon>Euteleostomi</taxon>
        <taxon>Actinopterygii</taxon>
        <taxon>Neopterygii</taxon>
        <taxon>Teleostei</taxon>
        <taxon>Clupei</taxon>
        <taxon>Clupeiformes</taxon>
        <taxon>Denticipitoidei</taxon>
        <taxon>Denticipitidae</taxon>
        <taxon>Denticeps</taxon>
    </lineage>
</organism>
<dbReference type="GO" id="GO:0042609">
    <property type="term" value="F:CD4 receptor binding"/>
    <property type="evidence" value="ECO:0007669"/>
    <property type="project" value="TreeGrafter"/>
</dbReference>
<feature type="compositionally biased region" description="Polar residues" evidence="1">
    <location>
        <begin position="452"/>
        <end position="464"/>
    </location>
</feature>
<evidence type="ECO:0000256" key="1">
    <source>
        <dbReference type="SAM" id="MobiDB-lite"/>
    </source>
</evidence>
<dbReference type="SUPFAM" id="SSF50156">
    <property type="entry name" value="PDZ domain-like"/>
    <property type="match status" value="2"/>
</dbReference>
<feature type="region of interest" description="Disordered" evidence="1">
    <location>
        <begin position="257"/>
        <end position="284"/>
    </location>
</feature>
<reference evidence="3" key="2">
    <citation type="submission" date="2025-08" db="UniProtKB">
        <authorList>
            <consortium name="Ensembl"/>
        </authorList>
    </citation>
    <scope>IDENTIFICATION</scope>
</reference>
<feature type="domain" description="PDZ" evidence="2">
    <location>
        <begin position="720"/>
        <end position="791"/>
    </location>
</feature>
<reference evidence="3" key="3">
    <citation type="submission" date="2025-09" db="UniProtKB">
        <authorList>
            <consortium name="Ensembl"/>
        </authorList>
    </citation>
    <scope>IDENTIFICATION</scope>
</reference>
<dbReference type="InterPro" id="IPR055287">
    <property type="entry name" value="IL-16-like"/>
</dbReference>
<dbReference type="AlphaFoldDB" id="A0AAY4ALX4"/>
<dbReference type="SMART" id="SM00228">
    <property type="entry name" value="PDZ"/>
    <property type="match status" value="2"/>
</dbReference>
<dbReference type="GO" id="GO:0030595">
    <property type="term" value="P:leukocyte chemotaxis"/>
    <property type="evidence" value="ECO:0007669"/>
    <property type="project" value="TreeGrafter"/>
</dbReference>
<proteinExistence type="predicted"/>
<dbReference type="GO" id="GO:0050930">
    <property type="term" value="P:induction of positive chemotaxis"/>
    <property type="evidence" value="ECO:0007669"/>
    <property type="project" value="InterPro"/>
</dbReference>
<feature type="compositionally biased region" description="Acidic residues" evidence="1">
    <location>
        <begin position="506"/>
        <end position="522"/>
    </location>
</feature>
<feature type="domain" description="PDZ" evidence="2">
    <location>
        <begin position="617"/>
        <end position="700"/>
    </location>
</feature>
<feature type="region of interest" description="Disordered" evidence="1">
    <location>
        <begin position="57"/>
        <end position="89"/>
    </location>
</feature>
<dbReference type="Pfam" id="PF00595">
    <property type="entry name" value="PDZ"/>
    <property type="match status" value="2"/>
</dbReference>
<dbReference type="Ensembl" id="ENSDCDT00010009731.1">
    <property type="protein sequence ID" value="ENSDCDP00010009255.1"/>
    <property type="gene ID" value="ENSDCDG00010004156.1"/>
</dbReference>
<feature type="compositionally biased region" description="Basic and acidic residues" evidence="1">
    <location>
        <begin position="1"/>
        <end position="11"/>
    </location>
</feature>
<dbReference type="PROSITE" id="PS50106">
    <property type="entry name" value="PDZ"/>
    <property type="match status" value="2"/>
</dbReference>
<name>A0AAY4ALX4_9TELE</name>
<feature type="region of interest" description="Disordered" evidence="1">
    <location>
        <begin position="495"/>
        <end position="522"/>
    </location>
</feature>
<accession>A0AAY4ALX4</accession>
<feature type="region of interest" description="Disordered" evidence="1">
    <location>
        <begin position="202"/>
        <end position="223"/>
    </location>
</feature>
<gene>
    <name evidence="3" type="primary">si:dkey-92i15.4</name>
</gene>
<evidence type="ECO:0000313" key="4">
    <source>
        <dbReference type="Proteomes" id="UP000694580"/>
    </source>
</evidence>
<dbReference type="InterPro" id="IPR001478">
    <property type="entry name" value="PDZ"/>
</dbReference>
<feature type="compositionally biased region" description="Polar residues" evidence="1">
    <location>
        <begin position="381"/>
        <end position="396"/>
    </location>
</feature>
<dbReference type="PANTHER" id="PTHR48484">
    <property type="entry name" value="PRO-INTERLEUKIN-16"/>
    <property type="match status" value="1"/>
</dbReference>
<protein>
    <recommendedName>
        <fullName evidence="2">PDZ domain-containing protein</fullName>
    </recommendedName>
</protein>
<evidence type="ECO:0000313" key="3">
    <source>
        <dbReference type="Ensembl" id="ENSDCDP00010009255.1"/>
    </source>
</evidence>
<feature type="region of interest" description="Disordered" evidence="1">
    <location>
        <begin position="330"/>
        <end position="415"/>
    </location>
</feature>
<dbReference type="FunFam" id="2.30.42.10:FF:000122">
    <property type="entry name" value="Pro-interleukin-16"/>
    <property type="match status" value="1"/>
</dbReference>
<evidence type="ECO:0000259" key="2">
    <source>
        <dbReference type="PROSITE" id="PS50106"/>
    </source>
</evidence>
<dbReference type="InterPro" id="IPR036034">
    <property type="entry name" value="PDZ_sf"/>
</dbReference>